<accession>A0A0D0VPX5</accession>
<feature type="region of interest" description="Disordered" evidence="1">
    <location>
        <begin position="16"/>
        <end position="36"/>
    </location>
</feature>
<dbReference type="EMBL" id="KN847981">
    <property type="protein sequence ID" value="KIR47255.1"/>
    <property type="molecule type" value="Genomic_DNA"/>
</dbReference>
<gene>
    <name evidence="2" type="ORF">I312_03583</name>
</gene>
<organism evidence="2">
    <name type="scientific">Cryptococcus bacillisporus CA1280</name>
    <dbReference type="NCBI Taxonomy" id="1296109"/>
    <lineage>
        <taxon>Eukaryota</taxon>
        <taxon>Fungi</taxon>
        <taxon>Dikarya</taxon>
        <taxon>Basidiomycota</taxon>
        <taxon>Agaricomycotina</taxon>
        <taxon>Tremellomycetes</taxon>
        <taxon>Tremellales</taxon>
        <taxon>Cryptococcaceae</taxon>
        <taxon>Cryptococcus</taxon>
        <taxon>Cryptococcus gattii species complex</taxon>
    </lineage>
</organism>
<dbReference type="AlphaFoldDB" id="A0A0D0VPX5"/>
<name>A0A0D0VPX5_CRYGA</name>
<reference evidence="2" key="1">
    <citation type="submission" date="2015-01" db="EMBL/GenBank/DDBJ databases">
        <title>The Genome Sequence of Cryptococcus gattii CA1280.</title>
        <authorList>
            <consortium name="The Broad Institute Genomics Platform"/>
            <person name="Cuomo C."/>
            <person name="Litvintseva A."/>
            <person name="Chen Y."/>
            <person name="Heitman J."/>
            <person name="Sun S."/>
            <person name="Springer D."/>
            <person name="Dromer F."/>
            <person name="Young S."/>
            <person name="Zeng Q."/>
            <person name="Gargeya S."/>
            <person name="Abouelleil A."/>
            <person name="Alvarado L."/>
            <person name="Chapman S.B."/>
            <person name="Gainer-Dewar J."/>
            <person name="Goldberg J."/>
            <person name="Griggs A."/>
            <person name="Gujja S."/>
            <person name="Hansen M."/>
            <person name="Howarth C."/>
            <person name="Imamovic A."/>
            <person name="Larimer J."/>
            <person name="Murphy C."/>
            <person name="Naylor J."/>
            <person name="Pearson M."/>
            <person name="Priest M."/>
            <person name="Roberts A."/>
            <person name="Saif S."/>
            <person name="Shea T."/>
            <person name="Sykes S."/>
            <person name="Wortman J."/>
            <person name="Nusbaum C."/>
            <person name="Birren B."/>
        </authorList>
    </citation>
    <scope>NUCLEOTIDE SEQUENCE [LARGE SCALE GENOMIC DNA]</scope>
    <source>
        <strain evidence="2">CA1280</strain>
    </source>
</reference>
<protein>
    <submittedName>
        <fullName evidence="2">Unplaced genomic scaffold supercont1.9, whole genome shotgun sequence</fullName>
    </submittedName>
</protein>
<proteinExistence type="predicted"/>
<evidence type="ECO:0000256" key="1">
    <source>
        <dbReference type="SAM" id="MobiDB-lite"/>
    </source>
</evidence>
<dbReference type="HOGENOM" id="CLU_3359651_0_0_1"/>
<evidence type="ECO:0000313" key="2">
    <source>
        <dbReference type="EMBL" id="KIR47255.1"/>
    </source>
</evidence>
<sequence length="36" mass="4061">MLCAFAIFQQNHLQRKNPFCSRPEDPPHDFGSACGP</sequence>